<dbReference type="RefSeq" id="XP_033599043.1">
    <property type="nucleotide sequence ID" value="XM_033744296.1"/>
</dbReference>
<evidence type="ECO:0000256" key="1">
    <source>
        <dbReference type="ARBA" id="ARBA00006484"/>
    </source>
</evidence>
<dbReference type="PRINTS" id="PR00081">
    <property type="entry name" value="GDHRDH"/>
</dbReference>
<proteinExistence type="inferred from homology"/>
<dbReference type="GO" id="GO:0000140">
    <property type="term" value="F:acylglycerone-phosphate reductase (NADP+) activity"/>
    <property type="evidence" value="ECO:0007669"/>
    <property type="project" value="TreeGrafter"/>
</dbReference>
<comment type="similarity">
    <text evidence="1 4">Belongs to the short-chain dehydrogenases/reductases (SDR) family.</text>
</comment>
<dbReference type="EMBL" id="ML996575">
    <property type="protein sequence ID" value="KAF2756592.1"/>
    <property type="molecule type" value="Genomic_DNA"/>
</dbReference>
<accession>A0A6A6W112</accession>
<dbReference type="GO" id="GO:0006654">
    <property type="term" value="P:phosphatidic acid biosynthetic process"/>
    <property type="evidence" value="ECO:0007669"/>
    <property type="project" value="TreeGrafter"/>
</dbReference>
<name>A0A6A6W112_9PEZI</name>
<dbReference type="GO" id="GO:0004806">
    <property type="term" value="F:triacylglycerol lipase activity"/>
    <property type="evidence" value="ECO:0007669"/>
    <property type="project" value="TreeGrafter"/>
</dbReference>
<dbReference type="PANTHER" id="PTHR44169">
    <property type="entry name" value="NADPH-DEPENDENT 1-ACYLDIHYDROXYACETONE PHOSPHATE REDUCTASE"/>
    <property type="match status" value="1"/>
</dbReference>
<dbReference type="PANTHER" id="PTHR44169:SF3">
    <property type="entry name" value="SHORT-CHAIN DEHYDROGENASE SRDE"/>
    <property type="match status" value="1"/>
</dbReference>
<evidence type="ECO:0000256" key="2">
    <source>
        <dbReference type="ARBA" id="ARBA00022857"/>
    </source>
</evidence>
<evidence type="ECO:0000256" key="3">
    <source>
        <dbReference type="ARBA" id="ARBA00023002"/>
    </source>
</evidence>
<dbReference type="Proteomes" id="UP000799437">
    <property type="component" value="Unassembled WGS sequence"/>
</dbReference>
<dbReference type="InterPro" id="IPR020904">
    <property type="entry name" value="Sc_DH/Rdtase_CS"/>
</dbReference>
<dbReference type="SUPFAM" id="SSF51735">
    <property type="entry name" value="NAD(P)-binding Rossmann-fold domains"/>
    <property type="match status" value="1"/>
</dbReference>
<dbReference type="Pfam" id="PF00106">
    <property type="entry name" value="adh_short"/>
    <property type="match status" value="1"/>
</dbReference>
<reference evidence="5" key="1">
    <citation type="journal article" date="2020" name="Stud. Mycol.">
        <title>101 Dothideomycetes genomes: a test case for predicting lifestyles and emergence of pathogens.</title>
        <authorList>
            <person name="Haridas S."/>
            <person name="Albert R."/>
            <person name="Binder M."/>
            <person name="Bloem J."/>
            <person name="Labutti K."/>
            <person name="Salamov A."/>
            <person name="Andreopoulos B."/>
            <person name="Baker S."/>
            <person name="Barry K."/>
            <person name="Bills G."/>
            <person name="Bluhm B."/>
            <person name="Cannon C."/>
            <person name="Castanera R."/>
            <person name="Culley D."/>
            <person name="Daum C."/>
            <person name="Ezra D."/>
            <person name="Gonzalez J."/>
            <person name="Henrissat B."/>
            <person name="Kuo A."/>
            <person name="Liang C."/>
            <person name="Lipzen A."/>
            <person name="Lutzoni F."/>
            <person name="Magnuson J."/>
            <person name="Mondo S."/>
            <person name="Nolan M."/>
            <person name="Ohm R."/>
            <person name="Pangilinan J."/>
            <person name="Park H.-J."/>
            <person name="Ramirez L."/>
            <person name="Alfaro M."/>
            <person name="Sun H."/>
            <person name="Tritt A."/>
            <person name="Yoshinaga Y."/>
            <person name="Zwiers L.-H."/>
            <person name="Turgeon B."/>
            <person name="Goodwin S."/>
            <person name="Spatafora J."/>
            <person name="Crous P."/>
            <person name="Grigoriev I."/>
        </authorList>
    </citation>
    <scope>NUCLEOTIDE SEQUENCE</scope>
    <source>
        <strain evidence="5">CBS 121739</strain>
    </source>
</reference>
<dbReference type="GeneID" id="54485350"/>
<sequence length="292" mass="31039">MVSSKRTVLITGCSDGGLGRFLALAFQEAGWRVIASARTVSKTKAVAEAGIEVVQLDTLSAESISAAVIEVSNLTGGSLDMVLNNAGGGYTAPVLDIQWEQARDLFELNFYSLISVTRAFLPLLRASKSGGIVVNNTSGASLWVGAMPFAGAYNASKGAATQLTETMRLELAPFGIRVINLLTGGVRTTFYDNAKNPSLPADSIFNVAKDRVERAMGGKEIMEKNLEPMGYARKVVAKLSVSNPSHWVWAGKNSTLAWLATFLPIGAGDSMIKKMTGLDVVETTLKEAKKTS</sequence>
<evidence type="ECO:0000313" key="6">
    <source>
        <dbReference type="Proteomes" id="UP000799437"/>
    </source>
</evidence>
<dbReference type="GO" id="GO:0005811">
    <property type="term" value="C:lipid droplet"/>
    <property type="evidence" value="ECO:0007669"/>
    <property type="project" value="TreeGrafter"/>
</dbReference>
<dbReference type="OrthoDB" id="2102561at2759"/>
<keyword evidence="6" id="KW-1185">Reference proteome</keyword>
<evidence type="ECO:0000256" key="4">
    <source>
        <dbReference type="RuleBase" id="RU000363"/>
    </source>
</evidence>
<dbReference type="AlphaFoldDB" id="A0A6A6W112"/>
<gene>
    <name evidence="5" type="ORF">EJ05DRAFT_477707</name>
</gene>
<dbReference type="GO" id="GO:0019433">
    <property type="term" value="P:triglyceride catabolic process"/>
    <property type="evidence" value="ECO:0007669"/>
    <property type="project" value="TreeGrafter"/>
</dbReference>
<dbReference type="InterPro" id="IPR036291">
    <property type="entry name" value="NAD(P)-bd_dom_sf"/>
</dbReference>
<evidence type="ECO:0000313" key="5">
    <source>
        <dbReference type="EMBL" id="KAF2756592.1"/>
    </source>
</evidence>
<keyword evidence="2" id="KW-0521">NADP</keyword>
<protein>
    <submittedName>
        <fullName evidence="5">IBR finger domain protein</fullName>
    </submittedName>
</protein>
<dbReference type="PRINTS" id="PR00080">
    <property type="entry name" value="SDRFAMILY"/>
</dbReference>
<dbReference type="GO" id="GO:0005783">
    <property type="term" value="C:endoplasmic reticulum"/>
    <property type="evidence" value="ECO:0007669"/>
    <property type="project" value="TreeGrafter"/>
</dbReference>
<organism evidence="5 6">
    <name type="scientific">Pseudovirgaria hyperparasitica</name>
    <dbReference type="NCBI Taxonomy" id="470096"/>
    <lineage>
        <taxon>Eukaryota</taxon>
        <taxon>Fungi</taxon>
        <taxon>Dikarya</taxon>
        <taxon>Ascomycota</taxon>
        <taxon>Pezizomycotina</taxon>
        <taxon>Dothideomycetes</taxon>
        <taxon>Dothideomycetes incertae sedis</taxon>
        <taxon>Acrospermales</taxon>
        <taxon>Acrospermaceae</taxon>
        <taxon>Pseudovirgaria</taxon>
    </lineage>
</organism>
<dbReference type="InterPro" id="IPR002347">
    <property type="entry name" value="SDR_fam"/>
</dbReference>
<keyword evidence="3" id="KW-0560">Oxidoreductase</keyword>
<dbReference type="Gene3D" id="3.40.50.720">
    <property type="entry name" value="NAD(P)-binding Rossmann-like Domain"/>
    <property type="match status" value="1"/>
</dbReference>
<dbReference type="PROSITE" id="PS00061">
    <property type="entry name" value="ADH_SHORT"/>
    <property type="match status" value="1"/>
</dbReference>